<dbReference type="PROSITE" id="PS50943">
    <property type="entry name" value="HTH_CROC1"/>
    <property type="match status" value="1"/>
</dbReference>
<dbReference type="SMART" id="SM00530">
    <property type="entry name" value="HTH_XRE"/>
    <property type="match status" value="1"/>
</dbReference>
<evidence type="ECO:0000259" key="2">
    <source>
        <dbReference type="PROSITE" id="PS50943"/>
    </source>
</evidence>
<comment type="caution">
    <text evidence="3">The sequence shown here is derived from an EMBL/GenBank/DDBJ whole genome shotgun (WGS) entry which is preliminary data.</text>
</comment>
<dbReference type="InterPro" id="IPR010982">
    <property type="entry name" value="Lambda_DNA-bd_dom_sf"/>
</dbReference>
<feature type="domain" description="HTH cro/C1-type" evidence="2">
    <location>
        <begin position="22"/>
        <end position="74"/>
    </location>
</feature>
<reference evidence="4" key="1">
    <citation type="journal article" date="2020" name="MBio">
        <title>Horizontal gene transfer to a defensive symbiont with a reduced genome amongst a multipartite beetle microbiome.</title>
        <authorList>
            <person name="Waterworth S.C."/>
            <person name="Florez L.V."/>
            <person name="Rees E.R."/>
            <person name="Hertweck C."/>
            <person name="Kaltenpoth M."/>
            <person name="Kwan J.C."/>
        </authorList>
    </citation>
    <scope>NUCLEOTIDE SEQUENCE [LARGE SCALE GENOMIC DNA]</scope>
</reference>
<name>A0A7V8JNZ8_9BURK</name>
<dbReference type="GO" id="GO:0003677">
    <property type="term" value="F:DNA binding"/>
    <property type="evidence" value="ECO:0007669"/>
    <property type="project" value="InterPro"/>
</dbReference>
<dbReference type="CDD" id="cd00093">
    <property type="entry name" value="HTH_XRE"/>
    <property type="match status" value="1"/>
</dbReference>
<gene>
    <name evidence="3" type="ORF">GAK30_03614</name>
</gene>
<dbReference type="EMBL" id="WNDQ01000082">
    <property type="protein sequence ID" value="KAF1018545.1"/>
    <property type="molecule type" value="Genomic_DNA"/>
</dbReference>
<organism evidence="3 4">
    <name type="scientific">Paracidovorax wautersii</name>
    <dbReference type="NCBI Taxonomy" id="1177982"/>
    <lineage>
        <taxon>Bacteria</taxon>
        <taxon>Pseudomonadati</taxon>
        <taxon>Pseudomonadota</taxon>
        <taxon>Betaproteobacteria</taxon>
        <taxon>Burkholderiales</taxon>
        <taxon>Comamonadaceae</taxon>
        <taxon>Paracidovorax</taxon>
    </lineage>
</organism>
<dbReference type="SUPFAM" id="SSF47413">
    <property type="entry name" value="lambda repressor-like DNA-binding domains"/>
    <property type="match status" value="1"/>
</dbReference>
<dbReference type="InterPro" id="IPR001387">
    <property type="entry name" value="Cro/C1-type_HTH"/>
</dbReference>
<sequence length="119" mass="13212">MTRQEINASTIEASLQTLGERLARLRLSRNLTQARLARESGASVSSIKRLEAGDNTSLDTLLRVLGVLGLEDRLLQALPDPSVRPIERVRHGGRERQRAREQAETPKATDWAWGEEGDA</sequence>
<evidence type="ECO:0000256" key="1">
    <source>
        <dbReference type="SAM" id="MobiDB-lite"/>
    </source>
</evidence>
<dbReference type="Proteomes" id="UP000461670">
    <property type="component" value="Unassembled WGS sequence"/>
</dbReference>
<dbReference type="Pfam" id="PF01381">
    <property type="entry name" value="HTH_3"/>
    <property type="match status" value="1"/>
</dbReference>
<dbReference type="Gene3D" id="1.10.260.40">
    <property type="entry name" value="lambda repressor-like DNA-binding domains"/>
    <property type="match status" value="1"/>
</dbReference>
<protein>
    <recommendedName>
        <fullName evidence="2">HTH cro/C1-type domain-containing protein</fullName>
    </recommendedName>
</protein>
<dbReference type="AlphaFoldDB" id="A0A7V8JNZ8"/>
<proteinExistence type="predicted"/>
<evidence type="ECO:0000313" key="3">
    <source>
        <dbReference type="EMBL" id="KAF1018545.1"/>
    </source>
</evidence>
<feature type="compositionally biased region" description="Basic and acidic residues" evidence="1">
    <location>
        <begin position="86"/>
        <end position="104"/>
    </location>
</feature>
<feature type="region of interest" description="Disordered" evidence="1">
    <location>
        <begin position="86"/>
        <end position="119"/>
    </location>
</feature>
<evidence type="ECO:0000313" key="4">
    <source>
        <dbReference type="Proteomes" id="UP000461670"/>
    </source>
</evidence>
<accession>A0A7V8JNZ8</accession>